<dbReference type="GO" id="GO:0016887">
    <property type="term" value="F:ATP hydrolysis activity"/>
    <property type="evidence" value="ECO:0007669"/>
    <property type="project" value="InterPro"/>
</dbReference>
<dbReference type="Gene3D" id="3.40.50.300">
    <property type="entry name" value="P-loop containing nucleotide triphosphate hydrolases"/>
    <property type="match status" value="1"/>
</dbReference>
<dbReference type="PANTHER" id="PTHR42781">
    <property type="entry name" value="SPERMIDINE/PUTRESCINE IMPORT ATP-BINDING PROTEIN POTA"/>
    <property type="match status" value="1"/>
</dbReference>
<evidence type="ECO:0000259" key="4">
    <source>
        <dbReference type="PROSITE" id="PS50893"/>
    </source>
</evidence>
<dbReference type="PROSITE" id="PS50893">
    <property type="entry name" value="ABC_TRANSPORTER_2"/>
    <property type="match status" value="1"/>
</dbReference>
<keyword evidence="1" id="KW-0813">Transport</keyword>
<comment type="caution">
    <text evidence="5">The sequence shown here is derived from an EMBL/GenBank/DDBJ whole genome shotgun (WGS) entry which is preliminary data.</text>
</comment>
<feature type="non-terminal residue" evidence="5">
    <location>
        <position position="208"/>
    </location>
</feature>
<gene>
    <name evidence="5" type="ORF">LCGC14_2524310</name>
</gene>
<evidence type="ECO:0000256" key="2">
    <source>
        <dbReference type="ARBA" id="ARBA00022741"/>
    </source>
</evidence>
<reference evidence="5" key="1">
    <citation type="journal article" date="2015" name="Nature">
        <title>Complex archaea that bridge the gap between prokaryotes and eukaryotes.</title>
        <authorList>
            <person name="Spang A."/>
            <person name="Saw J.H."/>
            <person name="Jorgensen S.L."/>
            <person name="Zaremba-Niedzwiedzka K."/>
            <person name="Martijn J."/>
            <person name="Lind A.E."/>
            <person name="van Eijk R."/>
            <person name="Schleper C."/>
            <person name="Guy L."/>
            <person name="Ettema T.J."/>
        </authorList>
    </citation>
    <scope>NUCLEOTIDE SEQUENCE</scope>
</reference>
<dbReference type="PANTHER" id="PTHR42781:SF4">
    <property type="entry name" value="SPERMIDINE_PUTRESCINE IMPORT ATP-BINDING PROTEIN POTA"/>
    <property type="match status" value="1"/>
</dbReference>
<evidence type="ECO:0000256" key="1">
    <source>
        <dbReference type="ARBA" id="ARBA00022448"/>
    </source>
</evidence>
<proteinExistence type="predicted"/>
<dbReference type="EMBL" id="LAZR01040800">
    <property type="protein sequence ID" value="KKL13582.1"/>
    <property type="molecule type" value="Genomic_DNA"/>
</dbReference>
<accession>A0A0F9BIB3</accession>
<keyword evidence="2" id="KW-0547">Nucleotide-binding</keyword>
<dbReference type="InterPro" id="IPR027417">
    <property type="entry name" value="P-loop_NTPase"/>
</dbReference>
<dbReference type="Pfam" id="PF00005">
    <property type="entry name" value="ABC_tran"/>
    <property type="match status" value="1"/>
</dbReference>
<dbReference type="InterPro" id="IPR050093">
    <property type="entry name" value="ABC_SmlMolc_Importer"/>
</dbReference>
<dbReference type="SMART" id="SM00382">
    <property type="entry name" value="AAA"/>
    <property type="match status" value="1"/>
</dbReference>
<dbReference type="SUPFAM" id="SSF52540">
    <property type="entry name" value="P-loop containing nucleoside triphosphate hydrolases"/>
    <property type="match status" value="1"/>
</dbReference>
<dbReference type="GO" id="GO:0005524">
    <property type="term" value="F:ATP binding"/>
    <property type="evidence" value="ECO:0007669"/>
    <property type="project" value="UniProtKB-KW"/>
</dbReference>
<evidence type="ECO:0000313" key="5">
    <source>
        <dbReference type="EMBL" id="KKL13582.1"/>
    </source>
</evidence>
<dbReference type="AlphaFoldDB" id="A0A0F9BIB3"/>
<keyword evidence="3" id="KW-0067">ATP-binding</keyword>
<feature type="domain" description="ABC transporter" evidence="4">
    <location>
        <begin position="1"/>
        <end position="208"/>
    </location>
</feature>
<sequence>MIEISLQKKLNTADGNMMMQADFEVESGIIHTIYGASGTGKTSIFRMLAGLLTPDAGKIVVNGQTWYDAANKINRKPQQRNVGFMFQDYALFPNMSVRKNLEFALKNEQNRVIIDQLMDIIALNELQHRKPETLSGGQKQRVALARALVNKPDLVLLDEPLAALDKPMRQKLQKYVAEVQRELGFTMLLISHDVGEILKLSQGISVLE</sequence>
<protein>
    <recommendedName>
        <fullName evidence="4">ABC transporter domain-containing protein</fullName>
    </recommendedName>
</protein>
<evidence type="ECO:0000256" key="3">
    <source>
        <dbReference type="ARBA" id="ARBA00022840"/>
    </source>
</evidence>
<dbReference type="InterPro" id="IPR017871">
    <property type="entry name" value="ABC_transporter-like_CS"/>
</dbReference>
<dbReference type="InterPro" id="IPR003439">
    <property type="entry name" value="ABC_transporter-like_ATP-bd"/>
</dbReference>
<name>A0A0F9BIB3_9ZZZZ</name>
<organism evidence="5">
    <name type="scientific">marine sediment metagenome</name>
    <dbReference type="NCBI Taxonomy" id="412755"/>
    <lineage>
        <taxon>unclassified sequences</taxon>
        <taxon>metagenomes</taxon>
        <taxon>ecological metagenomes</taxon>
    </lineage>
</organism>
<dbReference type="PROSITE" id="PS00211">
    <property type="entry name" value="ABC_TRANSPORTER_1"/>
    <property type="match status" value="1"/>
</dbReference>
<dbReference type="InterPro" id="IPR003593">
    <property type="entry name" value="AAA+_ATPase"/>
</dbReference>